<dbReference type="InterPro" id="IPR029033">
    <property type="entry name" value="His_PPase_superfam"/>
</dbReference>
<dbReference type="InterPro" id="IPR050275">
    <property type="entry name" value="PGM_Phosphatase"/>
</dbReference>
<protein>
    <submittedName>
        <fullName evidence="1">Histidine phosphatase family protein</fullName>
    </submittedName>
</protein>
<dbReference type="OrthoDB" id="9783269at2"/>
<organism evidence="1 2">
    <name type="scientific">Lichenibacterium minor</name>
    <dbReference type="NCBI Taxonomy" id="2316528"/>
    <lineage>
        <taxon>Bacteria</taxon>
        <taxon>Pseudomonadati</taxon>
        <taxon>Pseudomonadota</taxon>
        <taxon>Alphaproteobacteria</taxon>
        <taxon>Hyphomicrobiales</taxon>
        <taxon>Lichenihabitantaceae</taxon>
        <taxon>Lichenibacterium</taxon>
    </lineage>
</organism>
<reference evidence="1 2" key="1">
    <citation type="submission" date="2018-12" db="EMBL/GenBank/DDBJ databases">
        <authorList>
            <person name="Grouzdev D.S."/>
            <person name="Krutkina M.S."/>
        </authorList>
    </citation>
    <scope>NUCLEOTIDE SEQUENCE [LARGE SCALE GENOMIC DNA]</scope>
    <source>
        <strain evidence="1 2">RmlP026</strain>
    </source>
</reference>
<comment type="caution">
    <text evidence="1">The sequence shown here is derived from an EMBL/GenBank/DDBJ whole genome shotgun (WGS) entry which is preliminary data.</text>
</comment>
<keyword evidence="2" id="KW-1185">Reference proteome</keyword>
<dbReference type="GO" id="GO:0016791">
    <property type="term" value="F:phosphatase activity"/>
    <property type="evidence" value="ECO:0007669"/>
    <property type="project" value="TreeGrafter"/>
</dbReference>
<dbReference type="EMBL" id="QYBB01000022">
    <property type="protein sequence ID" value="RYC30676.1"/>
    <property type="molecule type" value="Genomic_DNA"/>
</dbReference>
<proteinExistence type="predicted"/>
<dbReference type="SUPFAM" id="SSF53254">
    <property type="entry name" value="Phosphoglycerate mutase-like"/>
    <property type="match status" value="1"/>
</dbReference>
<gene>
    <name evidence="1" type="ORF">D3273_17680</name>
</gene>
<name>A0A4Q2U6Z7_9HYPH</name>
<dbReference type="PANTHER" id="PTHR48100">
    <property type="entry name" value="BROAD-SPECIFICITY PHOSPHATASE YOR283W-RELATED"/>
    <property type="match status" value="1"/>
</dbReference>
<dbReference type="AlphaFoldDB" id="A0A4Q2U6Z7"/>
<dbReference type="RefSeq" id="WP_129228215.1">
    <property type="nucleotide sequence ID" value="NZ_QYBB01000022.1"/>
</dbReference>
<dbReference type="PANTHER" id="PTHR48100:SF62">
    <property type="entry name" value="GLUCOSYL-3-PHOSPHOGLYCERATE PHOSPHATASE"/>
    <property type="match status" value="1"/>
</dbReference>
<dbReference type="Pfam" id="PF00300">
    <property type="entry name" value="His_Phos_1"/>
    <property type="match status" value="1"/>
</dbReference>
<reference evidence="1 2" key="2">
    <citation type="submission" date="2019-02" db="EMBL/GenBank/DDBJ databases">
        <title>'Lichenibacterium ramalinii' gen. nov. sp. nov., 'Lichenibacterium minor' gen. nov. sp. nov.</title>
        <authorList>
            <person name="Pankratov T."/>
        </authorList>
    </citation>
    <scope>NUCLEOTIDE SEQUENCE [LARGE SCALE GENOMIC DNA]</scope>
    <source>
        <strain evidence="1 2">RmlP026</strain>
    </source>
</reference>
<dbReference type="CDD" id="cd07067">
    <property type="entry name" value="HP_PGM_like"/>
    <property type="match status" value="1"/>
</dbReference>
<dbReference type="Proteomes" id="UP000290759">
    <property type="component" value="Unassembled WGS sequence"/>
</dbReference>
<sequence length="198" mass="21147">MLTLLLVRHASHGLLGRVLAGRMPGVSLSEQGLREAERLAELVAGRGIGRVISSPLDRTRETAAAIAARIGRDVEVAEEINEIDCGSWTGADFAKLPDDPHWHRWNRERSTCPMPGGEGMAAVQARAVGLIARLAAEPGDATVALVTHSDVVKAVVMAALGLSLDRHDHLTVDPASVATLHVFGDYMRVVRFNEVAAP</sequence>
<dbReference type="GO" id="GO:0005737">
    <property type="term" value="C:cytoplasm"/>
    <property type="evidence" value="ECO:0007669"/>
    <property type="project" value="TreeGrafter"/>
</dbReference>
<evidence type="ECO:0000313" key="2">
    <source>
        <dbReference type="Proteomes" id="UP000290759"/>
    </source>
</evidence>
<dbReference type="Gene3D" id="3.40.50.1240">
    <property type="entry name" value="Phosphoglycerate mutase-like"/>
    <property type="match status" value="1"/>
</dbReference>
<dbReference type="InterPro" id="IPR013078">
    <property type="entry name" value="His_Pase_superF_clade-1"/>
</dbReference>
<evidence type="ECO:0000313" key="1">
    <source>
        <dbReference type="EMBL" id="RYC30676.1"/>
    </source>
</evidence>
<accession>A0A4Q2U6Z7</accession>
<dbReference type="SMART" id="SM00855">
    <property type="entry name" value="PGAM"/>
    <property type="match status" value="1"/>
</dbReference>